<comment type="domain">
    <text evidence="8">Domain I is involved in oligomerization and binding regulators, domain II is flexibile and of varying length in different bacteria, domain III forms the AAA+ region, while domain IV binds dsDNA.</text>
</comment>
<dbReference type="FunFam" id="1.10.8.60:FF:000003">
    <property type="entry name" value="Chromosomal replication initiator protein DnaA"/>
    <property type="match status" value="1"/>
</dbReference>
<dbReference type="PROSITE" id="PS01008">
    <property type="entry name" value="DNAA"/>
    <property type="match status" value="1"/>
</dbReference>
<dbReference type="FunFam" id="3.40.50.300:FF:000150">
    <property type="entry name" value="Chromosomal replication initiator protein DnaA"/>
    <property type="match status" value="1"/>
</dbReference>
<dbReference type="InterPro" id="IPR018312">
    <property type="entry name" value="Chromosome_initiator_DnaA_CS"/>
</dbReference>
<gene>
    <name evidence="8 15" type="primary">dnaA</name>
    <name evidence="14" type="ORF">Selli1_18970</name>
    <name evidence="15" type="ORF">Selli2_22250</name>
</gene>
<feature type="domain" description="AAA+ ATPase" evidence="12">
    <location>
        <begin position="155"/>
        <end position="289"/>
    </location>
</feature>
<comment type="subunit">
    <text evidence="8">Oligomerizes as a right-handed, spiral filament on DNA at oriC.</text>
</comment>
<dbReference type="EMBL" id="BSBO01000018">
    <property type="protein sequence ID" value="GLG04723.1"/>
    <property type="molecule type" value="Genomic_DNA"/>
</dbReference>
<protein>
    <recommendedName>
        <fullName evidence="8 9">Chromosomal replication initiator protein DnaA</fullName>
    </recommendedName>
</protein>
<evidence type="ECO:0000256" key="3">
    <source>
        <dbReference type="ARBA" id="ARBA00022705"/>
    </source>
</evidence>
<reference evidence="15" key="4">
    <citation type="submission" date="2022-11" db="EMBL/GenBank/DDBJ databases">
        <title>Draft genome sequence of Sellimonas catena strain 18CBH55.</title>
        <authorList>
            <person name="Atsushi H."/>
            <person name="Moriya O."/>
            <person name="Mitsuo S."/>
        </authorList>
    </citation>
    <scope>NUCLEOTIDE SEQUENCE</scope>
    <source>
        <strain evidence="15">18CBH55</strain>
    </source>
</reference>
<dbReference type="InterPro" id="IPR038454">
    <property type="entry name" value="DnaA_N_sf"/>
</dbReference>
<dbReference type="SMART" id="SM00382">
    <property type="entry name" value="AAA"/>
    <property type="match status" value="1"/>
</dbReference>
<dbReference type="Pfam" id="PF00308">
    <property type="entry name" value="Bac_DnaA"/>
    <property type="match status" value="1"/>
</dbReference>
<feature type="binding site" evidence="8">
    <location>
        <position position="169"/>
    </location>
    <ligand>
        <name>ATP</name>
        <dbReference type="ChEBI" id="CHEBI:30616"/>
    </ligand>
</feature>
<dbReference type="GO" id="GO:0008289">
    <property type="term" value="F:lipid binding"/>
    <property type="evidence" value="ECO:0007669"/>
    <property type="project" value="UniProtKB-KW"/>
</dbReference>
<dbReference type="Gene3D" id="1.10.8.60">
    <property type="match status" value="1"/>
</dbReference>
<keyword evidence="3 8" id="KW-0235">DNA replication</keyword>
<reference evidence="15" key="3">
    <citation type="submission" date="2022-11" db="EMBL/GenBank/DDBJ databases">
        <title>Draft genome sequence of Sellimonas catena strain 18CBH55.</title>
        <authorList>
            <person name="Hisatomi A."/>
            <person name="Ohkuma M."/>
            <person name="Sakamoto M."/>
        </authorList>
    </citation>
    <scope>NUCLEOTIDE SEQUENCE</scope>
    <source>
        <strain evidence="15">18CBH55</strain>
    </source>
</reference>
<dbReference type="PRINTS" id="PR00051">
    <property type="entry name" value="DNAA"/>
</dbReference>
<evidence type="ECO:0000259" key="12">
    <source>
        <dbReference type="SMART" id="SM00382"/>
    </source>
</evidence>
<feature type="binding site" evidence="8">
    <location>
        <position position="166"/>
    </location>
    <ligand>
        <name>ATP</name>
        <dbReference type="ChEBI" id="CHEBI:30616"/>
    </ligand>
</feature>
<accession>A0A9W6CB32</accession>
<reference evidence="14" key="2">
    <citation type="submission" date="2022-11" db="EMBL/GenBank/DDBJ databases">
        <title>Draft genome sequence of Sellimonas catena strain 12EGH17.</title>
        <authorList>
            <person name="Atsushi H."/>
            <person name="Moriya O."/>
            <person name="Mitsuo S."/>
        </authorList>
    </citation>
    <scope>NUCLEOTIDE SEQUENCE</scope>
    <source>
        <strain evidence="14">12EGH17</strain>
    </source>
</reference>
<dbReference type="GO" id="GO:0003688">
    <property type="term" value="F:DNA replication origin binding"/>
    <property type="evidence" value="ECO:0007669"/>
    <property type="project" value="UniProtKB-UniRule"/>
</dbReference>
<feature type="domain" description="Chromosomal replication initiator DnaA C-terminal" evidence="13">
    <location>
        <begin position="376"/>
        <end position="445"/>
    </location>
</feature>
<evidence type="ECO:0000256" key="8">
    <source>
        <dbReference type="HAMAP-Rule" id="MF_00377"/>
    </source>
</evidence>
<dbReference type="SUPFAM" id="SSF52540">
    <property type="entry name" value="P-loop containing nucleoside triphosphate hydrolases"/>
    <property type="match status" value="1"/>
</dbReference>
<dbReference type="InterPro" id="IPR027417">
    <property type="entry name" value="P-loop_NTPase"/>
</dbReference>
<dbReference type="GO" id="GO:0005737">
    <property type="term" value="C:cytoplasm"/>
    <property type="evidence" value="ECO:0007669"/>
    <property type="project" value="UniProtKB-SubCell"/>
</dbReference>
<dbReference type="InterPro" id="IPR013317">
    <property type="entry name" value="DnaA_dom"/>
</dbReference>
<name>A0A9W6CB32_9FIRM</name>
<dbReference type="InterPro" id="IPR020591">
    <property type="entry name" value="Chromosome_initiator_DnaA-like"/>
</dbReference>
<dbReference type="InterPro" id="IPR010921">
    <property type="entry name" value="Trp_repressor/repl_initiator"/>
</dbReference>
<sequence length="469" mass="53157">MDIVTEKWNEIIENLRLEHSLSDVSFKTWILPLKVYDVIENTVYILVTLDGTGDYIDYIEKKYLLPFKVSIAEITGIEYDVKFIPDNPSELEKVEEIANAHKKKAAAHTKKNDNLLMIERANLNPRYTFDTFVVGKNNNFAHAASLAVAESPGEVYNPLFLYGGVGLGKTHLMHSIAHFILEKDPKKKVLYVTSEAFTNELIESLRSGKTGNELPMTAFRDKYRNVDVLLIDDIQFIIGKESTQEEFFHTFNHLHVAGKQIIISSDKPPKDIETLEARLRTRFEWGLIADISAPDYETRMAILKKKIESDQLERYHIPEDVLQFIATNIKSNIRELEGSLNKLIALYKLKNEEINISLAAEALKDLISPDENRKITPELIIETVSEHFGISVADLKSASRDAKTTSARHIAMYLCRSMTDTPLKMIGSLLGGRDHSTVKHGVDKVSKDMENNDSLKNTISIIQKKISPL</sequence>
<dbReference type="Gene3D" id="1.10.1750.10">
    <property type="match status" value="1"/>
</dbReference>
<feature type="binding site" evidence="8">
    <location>
        <position position="168"/>
    </location>
    <ligand>
        <name>ATP</name>
        <dbReference type="ChEBI" id="CHEBI:30616"/>
    </ligand>
</feature>
<evidence type="ECO:0000256" key="2">
    <source>
        <dbReference type="ARBA" id="ARBA00022490"/>
    </source>
</evidence>
<dbReference type="CDD" id="cd00009">
    <property type="entry name" value="AAA"/>
    <property type="match status" value="1"/>
</dbReference>
<dbReference type="GO" id="GO:0006275">
    <property type="term" value="P:regulation of DNA replication"/>
    <property type="evidence" value="ECO:0007669"/>
    <property type="project" value="UniProtKB-UniRule"/>
</dbReference>
<proteinExistence type="inferred from homology"/>
<dbReference type="NCBIfam" id="TIGR00362">
    <property type="entry name" value="DnaA"/>
    <property type="match status" value="1"/>
</dbReference>
<comment type="subcellular location">
    <subcellularLocation>
        <location evidence="8">Cytoplasm</location>
    </subcellularLocation>
</comment>
<comment type="similarity">
    <text evidence="1 8 11">Belongs to the DnaA family.</text>
</comment>
<evidence type="ECO:0000256" key="1">
    <source>
        <dbReference type="ARBA" id="ARBA00006583"/>
    </source>
</evidence>
<dbReference type="Proteomes" id="UP001145145">
    <property type="component" value="Unassembled WGS sequence"/>
</dbReference>
<dbReference type="PANTHER" id="PTHR30050">
    <property type="entry name" value="CHROMOSOMAL REPLICATION INITIATOR PROTEIN DNAA"/>
    <property type="match status" value="1"/>
</dbReference>
<dbReference type="HAMAP" id="MF_00377">
    <property type="entry name" value="DnaA_bact"/>
    <property type="match status" value="1"/>
</dbReference>
<evidence type="ECO:0000313" key="15">
    <source>
        <dbReference type="EMBL" id="GLG90798.1"/>
    </source>
</evidence>
<evidence type="ECO:0000256" key="6">
    <source>
        <dbReference type="ARBA" id="ARBA00023121"/>
    </source>
</evidence>
<dbReference type="InterPro" id="IPR013159">
    <property type="entry name" value="DnaA_C"/>
</dbReference>
<keyword evidence="4 8" id="KW-0547">Nucleotide-binding</keyword>
<feature type="binding site" evidence="8">
    <location>
        <position position="170"/>
    </location>
    <ligand>
        <name>ATP</name>
        <dbReference type="ChEBI" id="CHEBI:30616"/>
    </ligand>
</feature>
<dbReference type="SUPFAM" id="SSF48295">
    <property type="entry name" value="TrpR-like"/>
    <property type="match status" value="1"/>
</dbReference>
<dbReference type="GO" id="GO:0005524">
    <property type="term" value="F:ATP binding"/>
    <property type="evidence" value="ECO:0007669"/>
    <property type="project" value="UniProtKB-UniRule"/>
</dbReference>
<evidence type="ECO:0000313" key="16">
    <source>
        <dbReference type="Proteomes" id="UP001145094"/>
    </source>
</evidence>
<dbReference type="GO" id="GO:0005886">
    <property type="term" value="C:plasma membrane"/>
    <property type="evidence" value="ECO:0007669"/>
    <property type="project" value="TreeGrafter"/>
</dbReference>
<dbReference type="Gene3D" id="3.30.300.180">
    <property type="match status" value="1"/>
</dbReference>
<comment type="caution">
    <text evidence="8">Lacks conserved residue(s) required for the propagation of feature annotation.</text>
</comment>
<reference evidence="14" key="1">
    <citation type="submission" date="2022-11" db="EMBL/GenBank/DDBJ databases">
        <title>Draft genome sequence of Sellimonas catena strain 12EGH17.</title>
        <authorList>
            <person name="Hisatomi A."/>
            <person name="Ohkuma M."/>
            <person name="Sakamoto M."/>
        </authorList>
    </citation>
    <scope>NUCLEOTIDE SEQUENCE</scope>
    <source>
        <strain evidence="14">12EGH17</strain>
    </source>
</reference>
<evidence type="ECO:0000259" key="13">
    <source>
        <dbReference type="SMART" id="SM00760"/>
    </source>
</evidence>
<comment type="function">
    <text evidence="8 10">Plays an essential role in the initiation and regulation of chromosomal replication. ATP-DnaA binds to the origin of replication (oriC) to initiate formation of the DNA replication initiation complex once per cell cycle. Binds the DnaA box (a 9 base pair repeat at the origin) and separates the double-stranded (ds)DNA. Forms a right-handed helical filament on oriC DNA; dsDNA binds to the exterior of the filament while single-stranded (ss)DNA is stabiized in the filament's interior. The ATP-DnaA-oriC complex binds and stabilizes one strand of the AT-rich DNA unwinding element (DUE), permitting loading of DNA polymerase. After initiation quickly degrades to an ADP-DnaA complex that is not apt for DNA replication. Binds acidic phospholipids.</text>
</comment>
<dbReference type="RefSeq" id="WP_087166511.1">
    <property type="nucleotide sequence ID" value="NZ_BSBO01000018.1"/>
</dbReference>
<dbReference type="GO" id="GO:0006270">
    <property type="term" value="P:DNA replication initiation"/>
    <property type="evidence" value="ECO:0007669"/>
    <property type="project" value="UniProtKB-UniRule"/>
</dbReference>
<keyword evidence="17" id="KW-1185">Reference proteome</keyword>
<feature type="region of interest" description="Domain I, interacts with DnaA modulators" evidence="8">
    <location>
        <begin position="1"/>
        <end position="96"/>
    </location>
</feature>
<evidence type="ECO:0000256" key="7">
    <source>
        <dbReference type="ARBA" id="ARBA00023125"/>
    </source>
</evidence>
<dbReference type="SMART" id="SM00760">
    <property type="entry name" value="Bac_DnaA_C"/>
    <property type="match status" value="1"/>
</dbReference>
<evidence type="ECO:0000313" key="14">
    <source>
        <dbReference type="EMBL" id="GLG04723.1"/>
    </source>
</evidence>
<evidence type="ECO:0000313" key="17">
    <source>
        <dbReference type="Proteomes" id="UP001145145"/>
    </source>
</evidence>
<reference evidence="15 17" key="5">
    <citation type="journal article" date="2023" name="Int. J. Syst. Evol. Microbiol.">
        <title>Sellimonas catena sp. nov., isolated from human faeces.</title>
        <authorList>
            <person name="Hisatomi A."/>
            <person name="Ohkuma M."/>
            <person name="Sakamoto M."/>
        </authorList>
    </citation>
    <scope>NUCLEOTIDE SEQUENCE</scope>
    <source>
        <strain evidence="14 17">12EGH17</strain>
        <strain evidence="15">18CBH55</strain>
    </source>
</reference>
<comment type="caution">
    <text evidence="15">The sequence shown here is derived from an EMBL/GenBank/DDBJ whole genome shotgun (WGS) entry which is preliminary data.</text>
</comment>
<dbReference type="PANTHER" id="PTHR30050:SF2">
    <property type="entry name" value="CHROMOSOMAL REPLICATION INITIATOR PROTEIN DNAA"/>
    <property type="match status" value="1"/>
</dbReference>
<evidence type="ECO:0000256" key="4">
    <source>
        <dbReference type="ARBA" id="ARBA00022741"/>
    </source>
</evidence>
<dbReference type="InterPro" id="IPR001957">
    <property type="entry name" value="Chromosome_initiator_DnaA"/>
</dbReference>
<keyword evidence="2 8" id="KW-0963">Cytoplasm</keyword>
<dbReference type="Gene3D" id="3.40.50.300">
    <property type="entry name" value="P-loop containing nucleotide triphosphate hydrolases"/>
    <property type="match status" value="1"/>
</dbReference>
<dbReference type="CDD" id="cd06571">
    <property type="entry name" value="Bac_DnaA_C"/>
    <property type="match status" value="1"/>
</dbReference>
<evidence type="ECO:0000256" key="10">
    <source>
        <dbReference type="RuleBase" id="RU000577"/>
    </source>
</evidence>
<dbReference type="InterPro" id="IPR003593">
    <property type="entry name" value="AAA+_ATPase"/>
</dbReference>
<keyword evidence="6 8" id="KW-0446">Lipid-binding</keyword>
<evidence type="ECO:0000256" key="9">
    <source>
        <dbReference type="NCBIfam" id="TIGR00362"/>
    </source>
</evidence>
<keyword evidence="5 8" id="KW-0067">ATP-binding</keyword>
<dbReference type="EMBL" id="BSCH01000014">
    <property type="protein sequence ID" value="GLG90798.1"/>
    <property type="molecule type" value="Genomic_DNA"/>
</dbReference>
<dbReference type="Pfam" id="PF08299">
    <property type="entry name" value="Bac_DnaA_C"/>
    <property type="match status" value="1"/>
</dbReference>
<evidence type="ECO:0000256" key="11">
    <source>
        <dbReference type="RuleBase" id="RU004227"/>
    </source>
</evidence>
<organism evidence="15 16">
    <name type="scientific">Sellimonas catena</name>
    <dbReference type="NCBI Taxonomy" id="2994035"/>
    <lineage>
        <taxon>Bacteria</taxon>
        <taxon>Bacillati</taxon>
        <taxon>Bacillota</taxon>
        <taxon>Clostridia</taxon>
        <taxon>Lachnospirales</taxon>
        <taxon>Lachnospiraceae</taxon>
        <taxon>Sellimonas</taxon>
    </lineage>
</organism>
<feature type="region of interest" description="Domain IV, binds dsDNA" evidence="8">
    <location>
        <begin position="348"/>
        <end position="469"/>
    </location>
</feature>
<dbReference type="AlphaFoldDB" id="A0A9W6CB32"/>
<dbReference type="Proteomes" id="UP001145094">
    <property type="component" value="Unassembled WGS sequence"/>
</dbReference>
<evidence type="ECO:0000256" key="5">
    <source>
        <dbReference type="ARBA" id="ARBA00022840"/>
    </source>
</evidence>
<keyword evidence="7 8" id="KW-0238">DNA-binding</keyword>